<keyword evidence="1" id="KW-0812">Transmembrane</keyword>
<gene>
    <name evidence="2" type="ORF">PV327_011485</name>
</gene>
<protein>
    <submittedName>
        <fullName evidence="2">Uncharacterized protein</fullName>
    </submittedName>
</protein>
<evidence type="ECO:0000313" key="3">
    <source>
        <dbReference type="Proteomes" id="UP001168972"/>
    </source>
</evidence>
<proteinExistence type="predicted"/>
<keyword evidence="1" id="KW-0472">Membrane</keyword>
<feature type="transmembrane region" description="Helical" evidence="1">
    <location>
        <begin position="71"/>
        <end position="87"/>
    </location>
</feature>
<dbReference type="Proteomes" id="UP001168972">
    <property type="component" value="Unassembled WGS sequence"/>
</dbReference>
<sequence>SGQEFVRTVRLIFFTRIFVSKIGIVFGSMILISNQPTAVKLQFVVVLLTLAISIFVCVWPAEKLKKVSGSLLMLSIFYASSTHPPAIRKMWLTVIRRAQSPITIKIDGFMDALSFEFYSAFLSTIFSYITAMRVVFQT</sequence>
<keyword evidence="1" id="KW-1133">Transmembrane helix</keyword>
<comment type="caution">
    <text evidence="2">The sequence shown here is derived from an EMBL/GenBank/DDBJ whole genome shotgun (WGS) entry which is preliminary data.</text>
</comment>
<feature type="transmembrane region" description="Helical" evidence="1">
    <location>
        <begin position="38"/>
        <end position="59"/>
    </location>
</feature>
<feature type="transmembrane region" description="Helical" evidence="1">
    <location>
        <begin position="12"/>
        <end position="32"/>
    </location>
</feature>
<evidence type="ECO:0000256" key="1">
    <source>
        <dbReference type="SAM" id="Phobius"/>
    </source>
</evidence>
<feature type="transmembrane region" description="Helical" evidence="1">
    <location>
        <begin position="117"/>
        <end position="136"/>
    </location>
</feature>
<feature type="non-terminal residue" evidence="2">
    <location>
        <position position="1"/>
    </location>
</feature>
<keyword evidence="3" id="KW-1185">Reference proteome</keyword>
<organism evidence="2 3">
    <name type="scientific">Microctonus hyperodae</name>
    <name type="common">Parasitoid wasp</name>
    <dbReference type="NCBI Taxonomy" id="165561"/>
    <lineage>
        <taxon>Eukaryota</taxon>
        <taxon>Metazoa</taxon>
        <taxon>Ecdysozoa</taxon>
        <taxon>Arthropoda</taxon>
        <taxon>Hexapoda</taxon>
        <taxon>Insecta</taxon>
        <taxon>Pterygota</taxon>
        <taxon>Neoptera</taxon>
        <taxon>Endopterygota</taxon>
        <taxon>Hymenoptera</taxon>
        <taxon>Apocrita</taxon>
        <taxon>Ichneumonoidea</taxon>
        <taxon>Braconidae</taxon>
        <taxon>Euphorinae</taxon>
        <taxon>Microctonus</taxon>
    </lineage>
</organism>
<reference evidence="2" key="1">
    <citation type="journal article" date="2023" name="bioRxiv">
        <title>Scaffold-level genome assemblies of two parasitoid biocontrol wasps reveal the parthenogenesis mechanism and an associated novel virus.</title>
        <authorList>
            <person name="Inwood S."/>
            <person name="Skelly J."/>
            <person name="Guhlin J."/>
            <person name="Harrop T."/>
            <person name="Goldson S."/>
            <person name="Dearden P."/>
        </authorList>
    </citation>
    <scope>NUCLEOTIDE SEQUENCE</scope>
    <source>
        <strain evidence="2">Lincoln</strain>
        <tissue evidence="2">Whole body</tissue>
    </source>
</reference>
<accession>A0AA39C2Z7</accession>
<name>A0AA39C2Z7_MICHY</name>
<dbReference type="EMBL" id="JAQQBR010002619">
    <property type="protein sequence ID" value="KAK0156969.1"/>
    <property type="molecule type" value="Genomic_DNA"/>
</dbReference>
<reference evidence="2" key="2">
    <citation type="submission" date="2023-03" db="EMBL/GenBank/DDBJ databases">
        <authorList>
            <person name="Inwood S.N."/>
            <person name="Skelly J.G."/>
            <person name="Guhlin J."/>
            <person name="Harrop T.W.R."/>
            <person name="Goldson S.G."/>
            <person name="Dearden P.K."/>
        </authorList>
    </citation>
    <scope>NUCLEOTIDE SEQUENCE</scope>
    <source>
        <strain evidence="2">Lincoln</strain>
        <tissue evidence="2">Whole body</tissue>
    </source>
</reference>
<evidence type="ECO:0000313" key="2">
    <source>
        <dbReference type="EMBL" id="KAK0156969.1"/>
    </source>
</evidence>
<dbReference type="AlphaFoldDB" id="A0AA39C2Z7"/>